<dbReference type="AlphaFoldDB" id="A0A2M9HS30"/>
<comment type="catalytic activity">
    <reaction evidence="4 5">
        <text>an acyl phosphate + H2O = a carboxylate + phosphate + H(+)</text>
        <dbReference type="Rhea" id="RHEA:14965"/>
        <dbReference type="ChEBI" id="CHEBI:15377"/>
        <dbReference type="ChEBI" id="CHEBI:15378"/>
        <dbReference type="ChEBI" id="CHEBI:29067"/>
        <dbReference type="ChEBI" id="CHEBI:43474"/>
        <dbReference type="ChEBI" id="CHEBI:59918"/>
        <dbReference type="EC" id="3.6.1.7"/>
    </reaction>
</comment>
<protein>
    <recommendedName>
        <fullName evidence="3 5">acylphosphatase</fullName>
        <ecNumber evidence="2 5">3.6.1.7</ecNumber>
    </recommendedName>
</protein>
<dbReference type="EMBL" id="PGLQ01000001">
    <property type="protein sequence ID" value="PJM79587.1"/>
    <property type="molecule type" value="Genomic_DNA"/>
</dbReference>
<gene>
    <name evidence="8" type="ORF">CUU80_00015</name>
</gene>
<feature type="active site" evidence="5">
    <location>
        <position position="20"/>
    </location>
</feature>
<comment type="caution">
    <text evidence="8">The sequence shown here is derived from an EMBL/GenBank/DDBJ whole genome shotgun (WGS) entry which is preliminary data.</text>
</comment>
<proteinExistence type="inferred from homology"/>
<dbReference type="InterPro" id="IPR036046">
    <property type="entry name" value="Acylphosphatase-like_dom_sf"/>
</dbReference>
<dbReference type="EC" id="3.6.1.7" evidence="2 5"/>
<dbReference type="InterPro" id="IPR020456">
    <property type="entry name" value="Acylphosphatase"/>
</dbReference>
<dbReference type="PROSITE" id="PS51160">
    <property type="entry name" value="ACYLPHOSPHATASE_3"/>
    <property type="match status" value="1"/>
</dbReference>
<feature type="domain" description="Acylphosphatase-like" evidence="7">
    <location>
        <begin position="5"/>
        <end position="93"/>
    </location>
</feature>
<evidence type="ECO:0000256" key="2">
    <source>
        <dbReference type="ARBA" id="ARBA00012150"/>
    </source>
</evidence>
<name>A0A2M9HS30_9BIFI</name>
<dbReference type="PANTHER" id="PTHR47268">
    <property type="entry name" value="ACYLPHOSPHATASE"/>
    <property type="match status" value="1"/>
</dbReference>
<dbReference type="RefSeq" id="WP_100495327.1">
    <property type="nucleotide sequence ID" value="NZ_PGLQ01000001.1"/>
</dbReference>
<evidence type="ECO:0000256" key="1">
    <source>
        <dbReference type="ARBA" id="ARBA00005614"/>
    </source>
</evidence>
<dbReference type="InterPro" id="IPR001792">
    <property type="entry name" value="Acylphosphatase-like_dom"/>
</dbReference>
<dbReference type="GO" id="GO:0003998">
    <property type="term" value="F:acylphosphatase activity"/>
    <property type="evidence" value="ECO:0007669"/>
    <property type="project" value="UniProtKB-EC"/>
</dbReference>
<dbReference type="OrthoDB" id="3182027at2"/>
<evidence type="ECO:0000313" key="9">
    <source>
        <dbReference type="Proteomes" id="UP000228755"/>
    </source>
</evidence>
<evidence type="ECO:0000259" key="7">
    <source>
        <dbReference type="PROSITE" id="PS51160"/>
    </source>
</evidence>
<reference evidence="8 9" key="1">
    <citation type="submission" date="2017-11" db="EMBL/GenBank/DDBJ databases">
        <title>Draft genome sequences of strains TRE 1, TRE D, TRE H and TRI 7, isolated from tamarins, belonging to four potential novel Bifidobacterium species.</title>
        <authorList>
            <person name="Mattarelli P."/>
            <person name="Modesto M."/>
            <person name="Bonetti A."/>
            <person name="Puglisi E."/>
            <person name="Morelli L."/>
        </authorList>
    </citation>
    <scope>NUCLEOTIDE SEQUENCE [LARGE SCALE GENOMIC DNA]</scope>
    <source>
        <strain evidence="9">TRED</strain>
    </source>
</reference>
<evidence type="ECO:0000256" key="3">
    <source>
        <dbReference type="ARBA" id="ARBA00015991"/>
    </source>
</evidence>
<keyword evidence="9" id="KW-1185">Reference proteome</keyword>
<dbReference type="Gene3D" id="3.30.70.100">
    <property type="match status" value="1"/>
</dbReference>
<organism evidence="8 9">
    <name type="scientific">Bifidobacterium scaligerum</name>
    <dbReference type="NCBI Taxonomy" id="2052656"/>
    <lineage>
        <taxon>Bacteria</taxon>
        <taxon>Bacillati</taxon>
        <taxon>Actinomycetota</taxon>
        <taxon>Actinomycetes</taxon>
        <taxon>Bifidobacteriales</taxon>
        <taxon>Bifidobacteriaceae</taxon>
        <taxon>Bifidobacterium</taxon>
    </lineage>
</organism>
<sequence>MSMVHKRIIVTGLVQGVGFRYFAVMQARKLGVAGWVCNRRDGSVEADVQGSRESVEDFVLAMRQGPRWAEVEQVKITDMAVDNGMPSSFSVHAD</sequence>
<dbReference type="SUPFAM" id="SSF54975">
    <property type="entry name" value="Acylphosphatase/BLUF domain-like"/>
    <property type="match status" value="1"/>
</dbReference>
<evidence type="ECO:0000256" key="4">
    <source>
        <dbReference type="ARBA" id="ARBA00047645"/>
    </source>
</evidence>
<dbReference type="Pfam" id="PF00708">
    <property type="entry name" value="Acylphosphatase"/>
    <property type="match status" value="1"/>
</dbReference>
<feature type="active site" evidence="5">
    <location>
        <position position="38"/>
    </location>
</feature>
<evidence type="ECO:0000256" key="6">
    <source>
        <dbReference type="RuleBase" id="RU004168"/>
    </source>
</evidence>
<dbReference type="PRINTS" id="PR00112">
    <property type="entry name" value="ACYLPHPHTASE"/>
</dbReference>
<evidence type="ECO:0000256" key="5">
    <source>
        <dbReference type="PROSITE-ProRule" id="PRU00520"/>
    </source>
</evidence>
<keyword evidence="5 8" id="KW-0378">Hydrolase</keyword>
<dbReference type="PROSITE" id="PS00150">
    <property type="entry name" value="ACYLPHOSPHATASE_1"/>
    <property type="match status" value="1"/>
</dbReference>
<evidence type="ECO:0000313" key="8">
    <source>
        <dbReference type="EMBL" id="PJM79587.1"/>
    </source>
</evidence>
<dbReference type="PANTHER" id="PTHR47268:SF4">
    <property type="entry name" value="ACYLPHOSPHATASE"/>
    <property type="match status" value="1"/>
</dbReference>
<comment type="similarity">
    <text evidence="1 6">Belongs to the acylphosphatase family.</text>
</comment>
<dbReference type="InterPro" id="IPR017968">
    <property type="entry name" value="Acylphosphatase_CS"/>
</dbReference>
<accession>A0A2M9HS30</accession>
<dbReference type="Proteomes" id="UP000228755">
    <property type="component" value="Unassembled WGS sequence"/>
</dbReference>